<proteinExistence type="predicted"/>
<accession>A0A2A4T5N4</accession>
<dbReference type="InterPro" id="IPR052936">
    <property type="entry name" value="Jasmonate_Hydroxylase-like"/>
</dbReference>
<organism evidence="1 2">
    <name type="scientific">SAR324 cluster bacterium</name>
    <dbReference type="NCBI Taxonomy" id="2024889"/>
    <lineage>
        <taxon>Bacteria</taxon>
        <taxon>Deltaproteobacteria</taxon>
        <taxon>SAR324 cluster</taxon>
    </lineage>
</organism>
<name>A0A2A4T5N4_9DELT</name>
<sequence>MSFWRDEEVVQAWCNLFEHRDAQRSGRSRIFKNYRLRVANVVHNYGLAEREQAPKDSQAVIE</sequence>
<dbReference type="PANTHER" id="PTHR37811">
    <property type="entry name" value="BLL5343 PROTEIN"/>
    <property type="match status" value="1"/>
</dbReference>
<protein>
    <submittedName>
        <fullName evidence="1">Uncharacterized protein</fullName>
    </submittedName>
</protein>
<dbReference type="AlphaFoldDB" id="A0A2A4T5N4"/>
<reference evidence="2" key="1">
    <citation type="submission" date="2017-08" db="EMBL/GenBank/DDBJ databases">
        <title>A dynamic microbial community with high functional redundancy inhabits the cold, oxic subseafloor aquifer.</title>
        <authorList>
            <person name="Tully B.J."/>
            <person name="Wheat C.G."/>
            <person name="Glazer B.T."/>
            <person name="Huber J.A."/>
        </authorList>
    </citation>
    <scope>NUCLEOTIDE SEQUENCE [LARGE SCALE GENOMIC DNA]</scope>
</reference>
<dbReference type="PANTHER" id="PTHR37811:SF2">
    <property type="entry name" value="ABM DOMAIN-CONTAINING PROTEIN"/>
    <property type="match status" value="1"/>
</dbReference>
<dbReference type="SUPFAM" id="SSF54909">
    <property type="entry name" value="Dimeric alpha+beta barrel"/>
    <property type="match status" value="1"/>
</dbReference>
<evidence type="ECO:0000313" key="2">
    <source>
        <dbReference type="Proteomes" id="UP000218113"/>
    </source>
</evidence>
<dbReference type="Gene3D" id="3.30.70.100">
    <property type="match status" value="1"/>
</dbReference>
<comment type="caution">
    <text evidence="1">The sequence shown here is derived from an EMBL/GenBank/DDBJ whole genome shotgun (WGS) entry which is preliminary data.</text>
</comment>
<gene>
    <name evidence="1" type="ORF">COB67_06310</name>
</gene>
<dbReference type="Proteomes" id="UP000218113">
    <property type="component" value="Unassembled WGS sequence"/>
</dbReference>
<evidence type="ECO:0000313" key="1">
    <source>
        <dbReference type="EMBL" id="PCI28455.1"/>
    </source>
</evidence>
<dbReference type="InterPro" id="IPR011008">
    <property type="entry name" value="Dimeric_a/b-barrel"/>
</dbReference>
<dbReference type="EMBL" id="NVSR01000033">
    <property type="protein sequence ID" value="PCI28455.1"/>
    <property type="molecule type" value="Genomic_DNA"/>
</dbReference>